<proteinExistence type="predicted"/>
<dbReference type="AlphaFoldDB" id="A0A8T1V3P4"/>
<accession>A0A8T1V3P4</accession>
<dbReference type="EMBL" id="JAGDFM010001066">
    <property type="protein sequence ID" value="KAG7375571.1"/>
    <property type="molecule type" value="Genomic_DNA"/>
</dbReference>
<organism evidence="2 3">
    <name type="scientific">Phytophthora pseudosyringae</name>
    <dbReference type="NCBI Taxonomy" id="221518"/>
    <lineage>
        <taxon>Eukaryota</taxon>
        <taxon>Sar</taxon>
        <taxon>Stramenopiles</taxon>
        <taxon>Oomycota</taxon>
        <taxon>Peronosporomycetes</taxon>
        <taxon>Peronosporales</taxon>
        <taxon>Peronosporaceae</taxon>
        <taxon>Phytophthora</taxon>
    </lineage>
</organism>
<protein>
    <submittedName>
        <fullName evidence="2">Uncharacterized protein</fullName>
    </submittedName>
</protein>
<dbReference type="Proteomes" id="UP000694044">
    <property type="component" value="Unassembled WGS sequence"/>
</dbReference>
<evidence type="ECO:0000313" key="3">
    <source>
        <dbReference type="Proteomes" id="UP000694044"/>
    </source>
</evidence>
<name>A0A8T1V3P4_9STRA</name>
<evidence type="ECO:0000256" key="1">
    <source>
        <dbReference type="SAM" id="Coils"/>
    </source>
</evidence>
<reference evidence="2" key="1">
    <citation type="submission" date="2021-02" db="EMBL/GenBank/DDBJ databases">
        <authorList>
            <person name="Palmer J.M."/>
        </authorList>
    </citation>
    <scope>NUCLEOTIDE SEQUENCE</scope>
    <source>
        <strain evidence="2">SCRP734</strain>
    </source>
</reference>
<gene>
    <name evidence="2" type="ORF">PHYPSEUDO_000608</name>
</gene>
<comment type="caution">
    <text evidence="2">The sequence shown here is derived from an EMBL/GenBank/DDBJ whole genome shotgun (WGS) entry which is preliminary data.</text>
</comment>
<keyword evidence="1" id="KW-0175">Coiled coil</keyword>
<dbReference type="OrthoDB" id="128535at2759"/>
<feature type="coiled-coil region" evidence="1">
    <location>
        <begin position="34"/>
        <end position="61"/>
    </location>
</feature>
<sequence length="107" mass="12098">MTTHADLSIFTKILQFGWRMNESTLAHELVRARLAEVAELKNALQQMHANLEKMLRAQMELQTLLEDREEPGYELVEVLGDDGIGIAREGAFSFGVLLEMVVNRLKG</sequence>
<keyword evidence="3" id="KW-1185">Reference proteome</keyword>
<evidence type="ECO:0000313" key="2">
    <source>
        <dbReference type="EMBL" id="KAG7375571.1"/>
    </source>
</evidence>